<comment type="caution">
    <text evidence="3">The sequence shown here is derived from an EMBL/GenBank/DDBJ whole genome shotgun (WGS) entry which is preliminary data.</text>
</comment>
<dbReference type="Pfam" id="PF00583">
    <property type="entry name" value="Acetyltransf_1"/>
    <property type="match status" value="1"/>
</dbReference>
<gene>
    <name evidence="3" type="ORF">Aglo03_62600</name>
</gene>
<evidence type="ECO:0000313" key="4">
    <source>
        <dbReference type="Proteomes" id="UP001165042"/>
    </source>
</evidence>
<name>A0A9W6QVM8_9PSEU</name>
<dbReference type="Gene3D" id="3.40.630.30">
    <property type="match status" value="1"/>
</dbReference>
<dbReference type="CDD" id="cd04301">
    <property type="entry name" value="NAT_SF"/>
    <property type="match status" value="1"/>
</dbReference>
<dbReference type="InterPro" id="IPR050769">
    <property type="entry name" value="NAT_camello-type"/>
</dbReference>
<feature type="domain" description="N-acetyltransferase" evidence="2">
    <location>
        <begin position="1"/>
        <end position="168"/>
    </location>
</feature>
<protein>
    <recommendedName>
        <fullName evidence="2">N-acetyltransferase domain-containing protein</fullName>
    </recommendedName>
</protein>
<sequence>MKFRRAIMDDMELITDWRWEVTKWIHEKGSDQWDDTGLTREEFQRRITRSIQAGETWLAFDDDGDPVGTIAVDLVPDAGLWTEEELDQCYIIHRMMVPRSHAGKGIGKSMVAFAEELARSDGRRLLVLDAWNTNTSLHGYYESLGFRYVRTVPNHWTPSATLFERPVTNFDPSARRQNKRVIPFIDEGRFTR</sequence>
<dbReference type="PANTHER" id="PTHR13947">
    <property type="entry name" value="GNAT FAMILY N-ACETYLTRANSFERASE"/>
    <property type="match status" value="1"/>
</dbReference>
<dbReference type="EMBL" id="BSSD01000014">
    <property type="protein sequence ID" value="GLW95444.1"/>
    <property type="molecule type" value="Genomic_DNA"/>
</dbReference>
<keyword evidence="1" id="KW-0808">Transferase</keyword>
<dbReference type="InterPro" id="IPR016181">
    <property type="entry name" value="Acyl_CoA_acyltransferase"/>
</dbReference>
<dbReference type="RefSeq" id="WP_285613245.1">
    <property type="nucleotide sequence ID" value="NZ_BSSD01000014.1"/>
</dbReference>
<dbReference type="Proteomes" id="UP001165042">
    <property type="component" value="Unassembled WGS sequence"/>
</dbReference>
<proteinExistence type="predicted"/>
<reference evidence="3" key="1">
    <citation type="submission" date="2023-02" db="EMBL/GenBank/DDBJ databases">
        <title>Actinokineospora globicatena NBRC 15670.</title>
        <authorList>
            <person name="Ichikawa N."/>
            <person name="Sato H."/>
            <person name="Tonouchi N."/>
        </authorList>
    </citation>
    <scope>NUCLEOTIDE SEQUENCE</scope>
    <source>
        <strain evidence="3">NBRC 15670</strain>
    </source>
</reference>
<dbReference type="InterPro" id="IPR000182">
    <property type="entry name" value="GNAT_dom"/>
</dbReference>
<dbReference type="PANTHER" id="PTHR13947:SF37">
    <property type="entry name" value="LD18367P"/>
    <property type="match status" value="1"/>
</dbReference>
<dbReference type="PROSITE" id="PS51186">
    <property type="entry name" value="GNAT"/>
    <property type="match status" value="1"/>
</dbReference>
<dbReference type="GO" id="GO:0008080">
    <property type="term" value="F:N-acetyltransferase activity"/>
    <property type="evidence" value="ECO:0007669"/>
    <property type="project" value="InterPro"/>
</dbReference>
<dbReference type="AlphaFoldDB" id="A0A9W6QVM8"/>
<evidence type="ECO:0000313" key="3">
    <source>
        <dbReference type="EMBL" id="GLW95444.1"/>
    </source>
</evidence>
<accession>A0A9W6QVM8</accession>
<evidence type="ECO:0000259" key="2">
    <source>
        <dbReference type="PROSITE" id="PS51186"/>
    </source>
</evidence>
<organism evidence="3 4">
    <name type="scientific">Actinokineospora globicatena</name>
    <dbReference type="NCBI Taxonomy" id="103729"/>
    <lineage>
        <taxon>Bacteria</taxon>
        <taxon>Bacillati</taxon>
        <taxon>Actinomycetota</taxon>
        <taxon>Actinomycetes</taxon>
        <taxon>Pseudonocardiales</taxon>
        <taxon>Pseudonocardiaceae</taxon>
        <taxon>Actinokineospora</taxon>
    </lineage>
</organism>
<keyword evidence="4" id="KW-1185">Reference proteome</keyword>
<dbReference type="SUPFAM" id="SSF55729">
    <property type="entry name" value="Acyl-CoA N-acyltransferases (Nat)"/>
    <property type="match status" value="1"/>
</dbReference>
<evidence type="ECO:0000256" key="1">
    <source>
        <dbReference type="ARBA" id="ARBA00022679"/>
    </source>
</evidence>